<keyword evidence="13" id="KW-1185">Reference proteome</keyword>
<dbReference type="OrthoDB" id="1896560at2759"/>
<feature type="domain" description="NB-ARC" evidence="8">
    <location>
        <begin position="168"/>
        <end position="339"/>
    </location>
</feature>
<evidence type="ECO:0000256" key="2">
    <source>
        <dbReference type="ARBA" id="ARBA00008894"/>
    </source>
</evidence>
<protein>
    <recommendedName>
        <fullName evidence="14">NB-ARC domain-containing protein</fullName>
    </recommendedName>
</protein>
<dbReference type="PANTHER" id="PTHR36766">
    <property type="entry name" value="PLANT BROAD-SPECTRUM MILDEW RESISTANCE PROTEIN RPW8"/>
    <property type="match status" value="1"/>
</dbReference>
<name>A0A484LY96_9ASTE</name>
<dbReference type="EMBL" id="OOIL02002158">
    <property type="protein sequence ID" value="VFQ80738.1"/>
    <property type="molecule type" value="Genomic_DNA"/>
</dbReference>
<evidence type="ECO:0000313" key="13">
    <source>
        <dbReference type="Proteomes" id="UP000595140"/>
    </source>
</evidence>
<evidence type="ECO:0000256" key="7">
    <source>
        <dbReference type="ARBA" id="ARBA00022840"/>
    </source>
</evidence>
<evidence type="ECO:0000256" key="6">
    <source>
        <dbReference type="ARBA" id="ARBA00022821"/>
    </source>
</evidence>
<dbReference type="FunFam" id="1.10.10.10:FF:000322">
    <property type="entry name" value="Probable disease resistance protein At1g63360"/>
    <property type="match status" value="1"/>
</dbReference>
<dbReference type="InterPro" id="IPR041118">
    <property type="entry name" value="Rx_N"/>
</dbReference>
<gene>
    <name evidence="12" type="ORF">CCAM_LOCUS22514</name>
</gene>
<dbReference type="InterPro" id="IPR058922">
    <property type="entry name" value="WHD_DRP"/>
</dbReference>
<dbReference type="AlphaFoldDB" id="A0A484LY96"/>
<dbReference type="SUPFAM" id="SSF52058">
    <property type="entry name" value="L domain-like"/>
    <property type="match status" value="2"/>
</dbReference>
<dbReference type="Gene3D" id="1.10.10.10">
    <property type="entry name" value="Winged helix-like DNA-binding domain superfamily/Winged helix DNA-binding domain"/>
    <property type="match status" value="1"/>
</dbReference>
<evidence type="ECO:0008006" key="14">
    <source>
        <dbReference type="Google" id="ProtNLM"/>
    </source>
</evidence>
<dbReference type="Pfam" id="PF00931">
    <property type="entry name" value="NB-ARC"/>
    <property type="match status" value="1"/>
</dbReference>
<dbReference type="InterPro" id="IPR036388">
    <property type="entry name" value="WH-like_DNA-bd_sf"/>
</dbReference>
<dbReference type="GO" id="GO:0009536">
    <property type="term" value="C:plastid"/>
    <property type="evidence" value="ECO:0007669"/>
    <property type="project" value="UniProtKB-SubCell"/>
</dbReference>
<evidence type="ECO:0000256" key="3">
    <source>
        <dbReference type="ARBA" id="ARBA00022614"/>
    </source>
</evidence>
<dbReference type="Pfam" id="PF23559">
    <property type="entry name" value="WHD_DRP"/>
    <property type="match status" value="1"/>
</dbReference>
<dbReference type="Gene3D" id="1.10.8.430">
    <property type="entry name" value="Helical domain of apoptotic protease-activating factors"/>
    <property type="match status" value="1"/>
</dbReference>
<dbReference type="PRINTS" id="PR00364">
    <property type="entry name" value="DISEASERSIST"/>
</dbReference>
<dbReference type="InterPro" id="IPR056789">
    <property type="entry name" value="LRR_R13L1-DRL21"/>
</dbReference>
<dbReference type="GO" id="GO:0005524">
    <property type="term" value="F:ATP binding"/>
    <property type="evidence" value="ECO:0007669"/>
    <property type="project" value="UniProtKB-KW"/>
</dbReference>
<feature type="domain" description="R13L1/DRL21-like LRR repeat region" evidence="11">
    <location>
        <begin position="682"/>
        <end position="809"/>
    </location>
</feature>
<dbReference type="InterPro" id="IPR027417">
    <property type="entry name" value="P-loop_NTPase"/>
</dbReference>
<sequence>MAEAVLSIVAEGVLGKLFSLAAEELCSVWGFKKGLKNLAQKLEMIQALMIDAESKQTGSMTVQFWIKKLMAVSFEADNLLDEFAYEISKQKQGSSPLLSLNPTLFRLKLAQKVKSIDDNLERIYKESIDIGLRVSEGAFLGRESTAQLLRKTDPCVVESDVVDRANDVAKIVEILVGSDDGGRDDVEVVSVVGMPGLGKTTVAQLVYKDHSVVRCFDHRMWVCVSEDFNVDRLLVEMVQSLTLAEFAVSNREAIVKKLQQSLNGKKYLLVLDDIWNEDRARWENLRKCLVEIGGCRGSRIMITTRSEEAVAATHSKFAHRLEALRDEEGWALFRQIAFARGGADETPELKAIGRRVAQRCGNMPLAIKTLGGIMYSRNSESEWASIENSMTRASSSSSSSSKSMDAVLSTLRLSYDHLPSLSVRQCFAYCAIFQKDCVMEKDKLVQLWMAQGWLKCSMEDHLLEMEEMGNMVFNVMLRSSLFQDAESDECGNIKTCKMHDLVHDLALQISKDFCLTVDSREVSGEIKAIHLSSICRGEGGVGLNVSKDSLANLRTLYTTGSFDAGLLTSAKHLRVLILDGFGISQLPSSVGKLKHLRYLDVSKTSIKRLPNSITQLYNLQTLRVNNLEDMPRDFHHLLHLRHFYMEDTRNNRRPGLLVGIGKLVSLRTLPFFVVGPNSECQISELGHLSNLKGRLNVYSLENVKHYNAAREAKLWQKENIHTLQLRWHPLGRRGRKESTDEEVLQGLQPHFNLRNLTIEGFLGLRFPPWLLENRLQSLMKITLLSCNGCTQIPTLGHLPNLRVASITEMHNVKHIGPEFYYQTSSNHQSSNSSAVTLFPALRELTLGGMPMLIQWSEPKQQSQTAFPRLETMKIKGCPKLLNLPEMTGLTSLRYLSIVRCDKLASLPEGMGRLASLKELEIMNGSSLAIIPDITGLKSLIKLHVSACEKLVTLPTGLERCDLLENVCVRQCLSLCPEGRGLSQLPHLKELSIGHFSRELDFFPWPSGAATPFASLASLTMYGWPRIKHLPEEIKGLAVLKHLSLREFGVASLPDWLCTLSSIQSMCFTLCASLAYLPSVEAMRRLKNLQRFEIIVCPLLEERCFEGERPEWHKISHIAKVRANYQTIQCLLD</sequence>
<keyword evidence="5" id="KW-0547">Nucleotide-binding</keyword>
<dbReference type="Gene3D" id="1.20.5.4130">
    <property type="match status" value="1"/>
</dbReference>
<dbReference type="Pfam" id="PF18052">
    <property type="entry name" value="Rx_N"/>
    <property type="match status" value="1"/>
</dbReference>
<dbReference type="FunFam" id="3.40.50.300:FF:001091">
    <property type="entry name" value="Probable disease resistance protein At1g61300"/>
    <property type="match status" value="1"/>
</dbReference>
<feature type="domain" description="Disease resistance protein winged helix" evidence="10">
    <location>
        <begin position="432"/>
        <end position="506"/>
    </location>
</feature>
<dbReference type="SUPFAM" id="SSF52540">
    <property type="entry name" value="P-loop containing nucleoside triphosphate hydrolases"/>
    <property type="match status" value="1"/>
</dbReference>
<dbReference type="InterPro" id="IPR042197">
    <property type="entry name" value="Apaf_helical"/>
</dbReference>
<evidence type="ECO:0000256" key="4">
    <source>
        <dbReference type="ARBA" id="ARBA00022737"/>
    </source>
</evidence>
<dbReference type="Gene3D" id="3.40.50.300">
    <property type="entry name" value="P-loop containing nucleotide triphosphate hydrolases"/>
    <property type="match status" value="1"/>
</dbReference>
<evidence type="ECO:0000256" key="1">
    <source>
        <dbReference type="ARBA" id="ARBA00004474"/>
    </source>
</evidence>
<evidence type="ECO:0000256" key="5">
    <source>
        <dbReference type="ARBA" id="ARBA00022741"/>
    </source>
</evidence>
<keyword evidence="7" id="KW-0067">ATP-binding</keyword>
<reference evidence="12 13" key="1">
    <citation type="submission" date="2018-04" db="EMBL/GenBank/DDBJ databases">
        <authorList>
            <person name="Vogel A."/>
        </authorList>
    </citation>
    <scope>NUCLEOTIDE SEQUENCE [LARGE SCALE GENOMIC DNA]</scope>
</reference>
<dbReference type="GO" id="GO:0043531">
    <property type="term" value="F:ADP binding"/>
    <property type="evidence" value="ECO:0007669"/>
    <property type="project" value="InterPro"/>
</dbReference>
<proteinExistence type="inferred from homology"/>
<evidence type="ECO:0000313" key="12">
    <source>
        <dbReference type="EMBL" id="VFQ80738.1"/>
    </source>
</evidence>
<accession>A0A484LY96</accession>
<evidence type="ECO:0000259" key="10">
    <source>
        <dbReference type="Pfam" id="PF23559"/>
    </source>
</evidence>
<dbReference type="InterPro" id="IPR002182">
    <property type="entry name" value="NB-ARC"/>
</dbReference>
<dbReference type="InterPro" id="IPR032675">
    <property type="entry name" value="LRR_dom_sf"/>
</dbReference>
<keyword evidence="4" id="KW-0677">Repeat</keyword>
<evidence type="ECO:0000259" key="8">
    <source>
        <dbReference type="Pfam" id="PF00931"/>
    </source>
</evidence>
<dbReference type="Proteomes" id="UP000595140">
    <property type="component" value="Unassembled WGS sequence"/>
</dbReference>
<evidence type="ECO:0000259" key="9">
    <source>
        <dbReference type="Pfam" id="PF18052"/>
    </source>
</evidence>
<comment type="similarity">
    <text evidence="2">Belongs to the disease resistance NB-LRR family.</text>
</comment>
<dbReference type="GO" id="GO:0051607">
    <property type="term" value="P:defense response to virus"/>
    <property type="evidence" value="ECO:0007669"/>
    <property type="project" value="UniProtKB-ARBA"/>
</dbReference>
<dbReference type="Gene3D" id="3.80.10.10">
    <property type="entry name" value="Ribonuclease Inhibitor"/>
    <property type="match status" value="3"/>
</dbReference>
<dbReference type="Pfam" id="PF25019">
    <property type="entry name" value="LRR_R13L1-DRL21"/>
    <property type="match status" value="1"/>
</dbReference>
<dbReference type="PANTHER" id="PTHR36766:SF70">
    <property type="entry name" value="DISEASE RESISTANCE PROTEIN RGA4"/>
    <property type="match status" value="1"/>
</dbReference>
<keyword evidence="6" id="KW-0611">Plant defense</keyword>
<evidence type="ECO:0000259" key="11">
    <source>
        <dbReference type="Pfam" id="PF25019"/>
    </source>
</evidence>
<comment type="subcellular location">
    <subcellularLocation>
        <location evidence="1">Plastid</location>
    </subcellularLocation>
</comment>
<keyword evidence="3" id="KW-0433">Leucine-rich repeat</keyword>
<feature type="domain" description="Disease resistance N-terminal" evidence="9">
    <location>
        <begin position="12"/>
        <end position="94"/>
    </location>
</feature>
<organism evidence="12 13">
    <name type="scientific">Cuscuta campestris</name>
    <dbReference type="NCBI Taxonomy" id="132261"/>
    <lineage>
        <taxon>Eukaryota</taxon>
        <taxon>Viridiplantae</taxon>
        <taxon>Streptophyta</taxon>
        <taxon>Embryophyta</taxon>
        <taxon>Tracheophyta</taxon>
        <taxon>Spermatophyta</taxon>
        <taxon>Magnoliopsida</taxon>
        <taxon>eudicotyledons</taxon>
        <taxon>Gunneridae</taxon>
        <taxon>Pentapetalae</taxon>
        <taxon>asterids</taxon>
        <taxon>lamiids</taxon>
        <taxon>Solanales</taxon>
        <taxon>Convolvulaceae</taxon>
        <taxon>Cuscuteae</taxon>
        <taxon>Cuscuta</taxon>
        <taxon>Cuscuta subgen. Grammica</taxon>
        <taxon>Cuscuta sect. Cleistogrammica</taxon>
    </lineage>
</organism>